<keyword evidence="6 9" id="KW-0418">Kinase</keyword>
<evidence type="ECO:0000256" key="2">
    <source>
        <dbReference type="ARBA" id="ARBA00022571"/>
    </source>
</evidence>
<dbReference type="Proteomes" id="UP000292262">
    <property type="component" value="Unassembled WGS sequence"/>
</dbReference>
<dbReference type="OrthoDB" id="9803155at2"/>
<evidence type="ECO:0000256" key="5">
    <source>
        <dbReference type="ARBA" id="ARBA00022741"/>
    </source>
</evidence>
<dbReference type="EC" id="2.7.2.8" evidence="9"/>
<evidence type="ECO:0000256" key="8">
    <source>
        <dbReference type="ARBA" id="ARBA00048141"/>
    </source>
</evidence>
<dbReference type="PANTHER" id="PTHR23342">
    <property type="entry name" value="N-ACETYLGLUTAMATE SYNTHASE"/>
    <property type="match status" value="1"/>
</dbReference>
<feature type="site" description="Transition state stabilizer" evidence="9">
    <location>
        <position position="11"/>
    </location>
</feature>
<feature type="binding site" evidence="9">
    <location>
        <position position="65"/>
    </location>
    <ligand>
        <name>substrate</name>
    </ligand>
</feature>
<evidence type="ECO:0000256" key="7">
    <source>
        <dbReference type="ARBA" id="ARBA00022840"/>
    </source>
</evidence>
<keyword evidence="2 9" id="KW-0055">Arginine biosynthesis</keyword>
<keyword evidence="7 9" id="KW-0067">ATP-binding</keyword>
<keyword evidence="5 9" id="KW-0547">Nucleotide-binding</keyword>
<dbReference type="CDD" id="cd04238">
    <property type="entry name" value="AAK_NAGK-like"/>
    <property type="match status" value="1"/>
</dbReference>
<dbReference type="InterPro" id="IPR036393">
    <property type="entry name" value="AceGlu_kinase-like_sf"/>
</dbReference>
<dbReference type="PIRSF" id="PIRSF000728">
    <property type="entry name" value="NAGK"/>
    <property type="match status" value="1"/>
</dbReference>
<feature type="binding site" evidence="9">
    <location>
        <begin position="43"/>
        <end position="44"/>
    </location>
    <ligand>
        <name>substrate</name>
    </ligand>
</feature>
<evidence type="ECO:0000256" key="1">
    <source>
        <dbReference type="ARBA" id="ARBA00004828"/>
    </source>
</evidence>
<evidence type="ECO:0000259" key="10">
    <source>
        <dbReference type="Pfam" id="PF00696"/>
    </source>
</evidence>
<dbReference type="InterPro" id="IPR037528">
    <property type="entry name" value="ArgB"/>
</dbReference>
<dbReference type="GO" id="GO:0005524">
    <property type="term" value="F:ATP binding"/>
    <property type="evidence" value="ECO:0007669"/>
    <property type="project" value="UniProtKB-UniRule"/>
</dbReference>
<dbReference type="GO" id="GO:0003991">
    <property type="term" value="F:acetylglutamate kinase activity"/>
    <property type="evidence" value="ECO:0007669"/>
    <property type="project" value="UniProtKB-UniRule"/>
</dbReference>
<reference evidence="11 12" key="1">
    <citation type="submission" date="2019-02" db="EMBL/GenBank/DDBJ databases">
        <title>Genomic Encyclopedia of Type Strains, Phase IV (KMG-IV): sequencing the most valuable type-strain genomes for metagenomic binning, comparative biology and taxonomic classification.</title>
        <authorList>
            <person name="Goeker M."/>
        </authorList>
    </citation>
    <scope>NUCLEOTIDE SEQUENCE [LARGE SCALE GENOMIC DNA]</scope>
    <source>
        <strain evidence="11 12">DSM 17196</strain>
    </source>
</reference>
<comment type="caution">
    <text evidence="11">The sequence shown here is derived from an EMBL/GenBank/DDBJ whole genome shotgun (WGS) entry which is preliminary data.</text>
</comment>
<evidence type="ECO:0000256" key="9">
    <source>
        <dbReference type="HAMAP-Rule" id="MF_00082"/>
    </source>
</evidence>
<dbReference type="GO" id="GO:0005737">
    <property type="term" value="C:cytoplasm"/>
    <property type="evidence" value="ECO:0007669"/>
    <property type="project" value="UniProtKB-SubCell"/>
</dbReference>
<comment type="similarity">
    <text evidence="9">Belongs to the acetylglutamate kinase family. ArgB subfamily.</text>
</comment>
<dbReference type="GO" id="GO:0042450">
    <property type="term" value="P:L-arginine biosynthetic process via ornithine"/>
    <property type="evidence" value="ECO:0007669"/>
    <property type="project" value="UniProtKB-UniRule"/>
</dbReference>
<accession>A0A4Q7NYH7</accession>
<name>A0A4Q7NYH7_9FLAO</name>
<dbReference type="PANTHER" id="PTHR23342:SF0">
    <property type="entry name" value="N-ACETYLGLUTAMATE SYNTHASE, MITOCHONDRIAL"/>
    <property type="match status" value="1"/>
</dbReference>
<dbReference type="EMBL" id="SGXE01000003">
    <property type="protein sequence ID" value="RZS92473.1"/>
    <property type="molecule type" value="Genomic_DNA"/>
</dbReference>
<evidence type="ECO:0000256" key="3">
    <source>
        <dbReference type="ARBA" id="ARBA00022605"/>
    </source>
</evidence>
<evidence type="ECO:0000313" key="12">
    <source>
        <dbReference type="Proteomes" id="UP000292262"/>
    </source>
</evidence>
<dbReference type="HAMAP" id="MF_00082">
    <property type="entry name" value="ArgB"/>
    <property type="match status" value="1"/>
</dbReference>
<comment type="pathway">
    <text evidence="1 9">Amino-acid biosynthesis; L-arginine biosynthesis; N(2)-acetyl-L-ornithine from L-glutamate: step 2/4.</text>
</comment>
<proteinExistence type="inferred from homology"/>
<evidence type="ECO:0000256" key="4">
    <source>
        <dbReference type="ARBA" id="ARBA00022679"/>
    </source>
</evidence>
<sequence>MRKKQKLLVAKIGGNIIEDQVQLQQFLADFAQLKQPKILIHGGGKEATKLAAKLGIETTMIAGRRVTTAEELDIVVQIYAGLVNKSIVATLQKYGCDAIGMSGADANAISADKRPAKPIDYGYAGDIKSVNGTSINKLIEIGLVPVFCAVTHDNKGQLLNTNADTIAAELAVAMSPYFETSLFYCFELPGVLTDIHDNDSVIEHINLETYNALKKAETIRDGMLPKLQNCFEALHRNLKEVHIANAEFISNPNCKHTKLTLQ</sequence>
<protein>
    <recommendedName>
        <fullName evidence="9">Acetylglutamate kinase</fullName>
        <ecNumber evidence="9">2.7.2.8</ecNumber>
    </recommendedName>
    <alternativeName>
        <fullName evidence="9">N-acetyl-L-glutamate 5-phosphotransferase</fullName>
    </alternativeName>
    <alternativeName>
        <fullName evidence="9">NAG kinase</fullName>
        <shortName evidence="9">NAGK</shortName>
    </alternativeName>
</protein>
<dbReference type="NCBIfam" id="TIGR00761">
    <property type="entry name" value="argB"/>
    <property type="match status" value="1"/>
</dbReference>
<keyword evidence="12" id="KW-1185">Reference proteome</keyword>
<dbReference type="Gene3D" id="3.40.1160.10">
    <property type="entry name" value="Acetylglutamate kinase-like"/>
    <property type="match status" value="1"/>
</dbReference>
<dbReference type="InterPro" id="IPR001048">
    <property type="entry name" value="Asp/Glu/Uridylate_kinase"/>
</dbReference>
<evidence type="ECO:0000256" key="6">
    <source>
        <dbReference type="ARBA" id="ARBA00022777"/>
    </source>
</evidence>
<feature type="domain" description="Aspartate/glutamate/uridylate kinase" evidence="10">
    <location>
        <begin position="6"/>
        <end position="245"/>
    </location>
</feature>
<keyword evidence="4 9" id="KW-0808">Transferase</keyword>
<keyword evidence="9" id="KW-0963">Cytoplasm</keyword>
<gene>
    <name evidence="9" type="primary">argB</name>
    <name evidence="11" type="ORF">EV197_2611</name>
</gene>
<feature type="binding site" evidence="9">
    <location>
        <position position="160"/>
    </location>
    <ligand>
        <name>substrate</name>
    </ligand>
</feature>
<dbReference type="SUPFAM" id="SSF53633">
    <property type="entry name" value="Carbamate kinase-like"/>
    <property type="match status" value="1"/>
</dbReference>
<dbReference type="UniPathway" id="UPA00068">
    <property type="reaction ID" value="UER00107"/>
</dbReference>
<keyword evidence="3 9" id="KW-0028">Amino-acid biosynthesis</keyword>
<dbReference type="AlphaFoldDB" id="A0A4Q7NYH7"/>
<dbReference type="Pfam" id="PF00696">
    <property type="entry name" value="AA_kinase"/>
    <property type="match status" value="1"/>
</dbReference>
<comment type="function">
    <text evidence="9">Catalyzes the ATP-dependent phosphorylation of N-acetyl-L-glutamate.</text>
</comment>
<feature type="site" description="Transition state stabilizer" evidence="9">
    <location>
        <position position="226"/>
    </location>
</feature>
<organism evidence="11 12">
    <name type="scientific">Aquimarina brevivitae</name>
    <dbReference type="NCBI Taxonomy" id="323412"/>
    <lineage>
        <taxon>Bacteria</taxon>
        <taxon>Pseudomonadati</taxon>
        <taxon>Bacteroidota</taxon>
        <taxon>Flavobacteriia</taxon>
        <taxon>Flavobacteriales</taxon>
        <taxon>Flavobacteriaceae</taxon>
        <taxon>Aquimarina</taxon>
    </lineage>
</organism>
<evidence type="ECO:0000313" key="11">
    <source>
        <dbReference type="EMBL" id="RZS92473.1"/>
    </source>
</evidence>
<comment type="subcellular location">
    <subcellularLocation>
        <location evidence="9">Cytoplasm</location>
    </subcellularLocation>
</comment>
<comment type="catalytic activity">
    <reaction evidence="8 9">
        <text>N-acetyl-L-glutamate + ATP = N-acetyl-L-glutamyl 5-phosphate + ADP</text>
        <dbReference type="Rhea" id="RHEA:14629"/>
        <dbReference type="ChEBI" id="CHEBI:30616"/>
        <dbReference type="ChEBI" id="CHEBI:44337"/>
        <dbReference type="ChEBI" id="CHEBI:57936"/>
        <dbReference type="ChEBI" id="CHEBI:456216"/>
        <dbReference type="EC" id="2.7.2.8"/>
    </reaction>
</comment>
<dbReference type="InterPro" id="IPR004662">
    <property type="entry name" value="AcgluKinase_fam"/>
</dbReference>